<reference evidence="8 9" key="1">
    <citation type="submission" date="2016-04" db="EMBL/GenBank/DDBJ databases">
        <title>Complete genome sequence of Dokdonella koreensis DS-123T.</title>
        <authorList>
            <person name="Kim J.F."/>
            <person name="Lee H."/>
            <person name="Kwak M.-J."/>
        </authorList>
    </citation>
    <scope>NUCLEOTIDE SEQUENCE [LARGE SCALE GENOMIC DNA]</scope>
    <source>
        <strain evidence="8 9">DS-123</strain>
    </source>
</reference>
<feature type="binding site" evidence="6">
    <location>
        <position position="38"/>
    </location>
    <ligand>
        <name>[4Fe-4S] cluster</name>
        <dbReference type="ChEBI" id="CHEBI:49883"/>
        <label>1</label>
    </ligand>
</feature>
<accession>A0A160DX30</accession>
<feature type="domain" description="4Fe-4S ferredoxin-type" evidence="7">
    <location>
        <begin position="59"/>
        <end position="90"/>
    </location>
</feature>
<comment type="cofactor">
    <cofactor evidence="6">
        <name>[4Fe-4S] cluster</name>
        <dbReference type="ChEBI" id="CHEBI:49883"/>
    </cofactor>
</comment>
<gene>
    <name evidence="6" type="primary">napF</name>
    <name evidence="8" type="ORF">I596_2867</name>
</gene>
<feature type="domain" description="4Fe-4S ferredoxin-type" evidence="7">
    <location>
        <begin position="132"/>
        <end position="161"/>
    </location>
</feature>
<keyword evidence="9" id="KW-1185">Reference proteome</keyword>
<evidence type="ECO:0000256" key="6">
    <source>
        <dbReference type="HAMAP-Rule" id="MF_02201"/>
    </source>
</evidence>
<evidence type="ECO:0000256" key="2">
    <source>
        <dbReference type="ARBA" id="ARBA00022723"/>
    </source>
</evidence>
<dbReference type="KEGG" id="dko:I596_2867"/>
<comment type="subcellular location">
    <subcellularLocation>
        <location evidence="6">Cytoplasm</location>
    </subcellularLocation>
</comment>
<dbReference type="GO" id="GO:0051539">
    <property type="term" value="F:4 iron, 4 sulfur cluster binding"/>
    <property type="evidence" value="ECO:0007669"/>
    <property type="project" value="UniProtKB-UniRule"/>
</dbReference>
<feature type="binding site" evidence="6">
    <location>
        <position position="48"/>
    </location>
    <ligand>
        <name>[4Fe-4S] cluster</name>
        <dbReference type="ChEBI" id="CHEBI:49883"/>
        <label>1</label>
    </ligand>
</feature>
<comment type="function">
    <text evidence="6">Could be involved in the maturation of NapA, the catalytic subunit of the periplasmic nitrate reductase, before its export into the periplasm.</text>
</comment>
<dbReference type="SUPFAM" id="SSF54862">
    <property type="entry name" value="4Fe-4S ferredoxins"/>
    <property type="match status" value="1"/>
</dbReference>
<dbReference type="EMBL" id="CP015249">
    <property type="protein sequence ID" value="ANB18860.1"/>
    <property type="molecule type" value="Genomic_DNA"/>
</dbReference>
<feature type="binding site" evidence="6">
    <location>
        <position position="80"/>
    </location>
    <ligand>
        <name>[4Fe-4S] cluster</name>
        <dbReference type="ChEBI" id="CHEBI:49883"/>
        <label>2</label>
    </ligand>
</feature>
<feature type="binding site" evidence="6">
    <location>
        <position position="41"/>
    </location>
    <ligand>
        <name>[4Fe-4S] cluster</name>
        <dbReference type="ChEBI" id="CHEBI:49883"/>
        <label>1</label>
    </ligand>
</feature>
<feature type="binding site" evidence="6">
    <location>
        <position position="151"/>
    </location>
    <ligand>
        <name>[4Fe-4S] cluster</name>
        <dbReference type="ChEBI" id="CHEBI:49883"/>
        <label>3</label>
    </ligand>
</feature>
<evidence type="ECO:0000259" key="7">
    <source>
        <dbReference type="PROSITE" id="PS51379"/>
    </source>
</evidence>
<feature type="binding site" evidence="6">
    <location>
        <position position="44"/>
    </location>
    <ligand>
        <name>[4Fe-4S] cluster</name>
        <dbReference type="ChEBI" id="CHEBI:49883"/>
        <label>1</label>
    </ligand>
</feature>
<organism evidence="8 9">
    <name type="scientific">Dokdonella koreensis DS-123</name>
    <dbReference type="NCBI Taxonomy" id="1300342"/>
    <lineage>
        <taxon>Bacteria</taxon>
        <taxon>Pseudomonadati</taxon>
        <taxon>Pseudomonadota</taxon>
        <taxon>Gammaproteobacteria</taxon>
        <taxon>Lysobacterales</taxon>
        <taxon>Rhodanobacteraceae</taxon>
        <taxon>Dokdonella</taxon>
    </lineage>
</organism>
<name>A0A160DX30_9GAMM</name>
<comment type="subunit">
    <text evidence="6">Interacts with the cytoplasmic NapA precursor.</text>
</comment>
<dbReference type="AlphaFoldDB" id="A0A160DX30"/>
<sequence length="167" mass="17447">MPPDARLTRRDLFLGRRADHRAMRPPWALPPAAFLDTCTRCSACIAACPQQVLGTGDGGFPQFDPAAGECTFCGRCAEACLPRALDPSAVTRPWQQPAVIADRCFQNHGIVCASCLDACPKAAIGRTPGRTAMPVVDPERCSGCGACVAVCPAGAIALAVVAPEAIR</sequence>
<evidence type="ECO:0000256" key="3">
    <source>
        <dbReference type="ARBA" id="ARBA00022737"/>
    </source>
</evidence>
<dbReference type="GO" id="GO:0005737">
    <property type="term" value="C:cytoplasm"/>
    <property type="evidence" value="ECO:0007669"/>
    <property type="project" value="UniProtKB-SubCell"/>
</dbReference>
<dbReference type="CDD" id="cd10564">
    <property type="entry name" value="NapF_like"/>
    <property type="match status" value="1"/>
</dbReference>
<dbReference type="PANTHER" id="PTHR24960:SF79">
    <property type="entry name" value="PHOTOSYSTEM I IRON-SULFUR CENTER"/>
    <property type="match status" value="1"/>
</dbReference>
<feature type="binding site" evidence="6">
    <location>
        <position position="73"/>
    </location>
    <ligand>
        <name>[4Fe-4S] cluster</name>
        <dbReference type="ChEBI" id="CHEBI:49883"/>
        <label>2</label>
    </ligand>
</feature>
<dbReference type="InterPro" id="IPR004496">
    <property type="entry name" value="NapF"/>
</dbReference>
<keyword evidence="1 6" id="KW-0004">4Fe-4S</keyword>
<keyword evidence="2 6" id="KW-0479">Metal-binding</keyword>
<keyword evidence="6" id="KW-0963">Cytoplasm</keyword>
<feature type="binding site" evidence="6">
    <location>
        <position position="76"/>
    </location>
    <ligand>
        <name>[4Fe-4S] cluster</name>
        <dbReference type="ChEBI" id="CHEBI:49883"/>
        <label>2</label>
    </ligand>
</feature>
<feature type="binding site" evidence="6">
    <location>
        <position position="144"/>
    </location>
    <ligand>
        <name>[4Fe-4S] cluster</name>
        <dbReference type="ChEBI" id="CHEBI:49883"/>
        <label>3</label>
    </ligand>
</feature>
<evidence type="ECO:0000256" key="4">
    <source>
        <dbReference type="ARBA" id="ARBA00023004"/>
    </source>
</evidence>
<evidence type="ECO:0000256" key="5">
    <source>
        <dbReference type="ARBA" id="ARBA00023014"/>
    </source>
</evidence>
<dbReference type="PROSITE" id="PS00198">
    <property type="entry name" value="4FE4S_FER_1"/>
    <property type="match status" value="1"/>
</dbReference>
<dbReference type="PROSITE" id="PS51379">
    <property type="entry name" value="4FE4S_FER_2"/>
    <property type="match status" value="4"/>
</dbReference>
<evidence type="ECO:0000313" key="9">
    <source>
        <dbReference type="Proteomes" id="UP000076830"/>
    </source>
</evidence>
<feature type="binding site" evidence="6">
    <location>
        <position position="147"/>
    </location>
    <ligand>
        <name>[4Fe-4S] cluster</name>
        <dbReference type="ChEBI" id="CHEBI:49883"/>
        <label>3</label>
    </ligand>
</feature>
<keyword evidence="5 6" id="KW-0411">Iron-sulfur</keyword>
<feature type="domain" description="4Fe-4S ferredoxin-type" evidence="7">
    <location>
        <begin position="95"/>
        <end position="129"/>
    </location>
</feature>
<dbReference type="InterPro" id="IPR050157">
    <property type="entry name" value="PSI_iron-sulfur_center"/>
</dbReference>
<dbReference type="NCBIfam" id="TIGR00402">
    <property type="entry name" value="napF"/>
    <property type="match status" value="1"/>
</dbReference>
<evidence type="ECO:0000313" key="8">
    <source>
        <dbReference type="EMBL" id="ANB18860.1"/>
    </source>
</evidence>
<feature type="binding site" evidence="6">
    <location>
        <position position="141"/>
    </location>
    <ligand>
        <name>[4Fe-4S] cluster</name>
        <dbReference type="ChEBI" id="CHEBI:49883"/>
        <label>3</label>
    </ligand>
</feature>
<keyword evidence="3 6" id="KW-0677">Repeat</keyword>
<dbReference type="Proteomes" id="UP000076830">
    <property type="component" value="Chromosome"/>
</dbReference>
<evidence type="ECO:0000256" key="1">
    <source>
        <dbReference type="ARBA" id="ARBA00022485"/>
    </source>
</evidence>
<comment type="similarity">
    <text evidence="6">Belongs to the NapF family.</text>
</comment>
<keyword evidence="4 6" id="KW-0408">Iron</keyword>
<dbReference type="Gene3D" id="3.30.70.20">
    <property type="match status" value="2"/>
</dbReference>
<dbReference type="InterPro" id="IPR017896">
    <property type="entry name" value="4Fe4S_Fe-S-bd"/>
</dbReference>
<dbReference type="GO" id="GO:0046872">
    <property type="term" value="F:metal ion binding"/>
    <property type="evidence" value="ECO:0007669"/>
    <property type="project" value="UniProtKB-KW"/>
</dbReference>
<proteinExistence type="inferred from homology"/>
<dbReference type="PANTHER" id="PTHR24960">
    <property type="entry name" value="PHOTOSYSTEM I IRON-SULFUR CENTER-RELATED"/>
    <property type="match status" value="1"/>
</dbReference>
<feature type="binding site" evidence="6">
    <location>
        <position position="70"/>
    </location>
    <ligand>
        <name>[4Fe-4S] cluster</name>
        <dbReference type="ChEBI" id="CHEBI:49883"/>
        <label>2</label>
    </ligand>
</feature>
<dbReference type="OrthoDB" id="9808559at2"/>
<dbReference type="STRING" id="1300342.I596_2867"/>
<dbReference type="HAMAP" id="MF_02201">
    <property type="entry name" value="NapF"/>
    <property type="match status" value="1"/>
</dbReference>
<dbReference type="Pfam" id="PF12838">
    <property type="entry name" value="Fer4_7"/>
    <property type="match status" value="1"/>
</dbReference>
<feature type="domain" description="4Fe-4S ferredoxin-type" evidence="7">
    <location>
        <begin position="29"/>
        <end position="58"/>
    </location>
</feature>
<dbReference type="Pfam" id="PF13237">
    <property type="entry name" value="Fer4_10"/>
    <property type="match status" value="1"/>
</dbReference>
<protein>
    <recommendedName>
        <fullName evidence="6">Ferredoxin-type protein NapF</fullName>
    </recommendedName>
</protein>
<dbReference type="InterPro" id="IPR017900">
    <property type="entry name" value="4Fe4S_Fe_S_CS"/>
</dbReference>